<feature type="compositionally biased region" description="Low complexity" evidence="4">
    <location>
        <begin position="1"/>
        <end position="20"/>
    </location>
</feature>
<feature type="compositionally biased region" description="Basic and acidic residues" evidence="4">
    <location>
        <begin position="92"/>
        <end position="104"/>
    </location>
</feature>
<dbReference type="SMART" id="SM00526">
    <property type="entry name" value="H15"/>
    <property type="match status" value="1"/>
</dbReference>
<dbReference type="SUPFAM" id="SSF46785">
    <property type="entry name" value="Winged helix' DNA-binding domain"/>
    <property type="match status" value="1"/>
</dbReference>
<dbReference type="CDD" id="cd00073">
    <property type="entry name" value="H15"/>
    <property type="match status" value="1"/>
</dbReference>
<reference evidence="6" key="1">
    <citation type="submission" date="2023-05" db="EMBL/GenBank/DDBJ databases">
        <authorList>
            <person name="Huff M."/>
        </authorList>
    </citation>
    <scope>NUCLEOTIDE SEQUENCE</scope>
</reference>
<comment type="subcellular location">
    <subcellularLocation>
        <location evidence="1">Nucleus</location>
    </subcellularLocation>
</comment>
<dbReference type="GO" id="GO:0006334">
    <property type="term" value="P:nucleosome assembly"/>
    <property type="evidence" value="ECO:0007669"/>
    <property type="project" value="InterPro"/>
</dbReference>
<dbReference type="InterPro" id="IPR036390">
    <property type="entry name" value="WH_DNA-bd_sf"/>
</dbReference>
<evidence type="ECO:0000313" key="6">
    <source>
        <dbReference type="EMBL" id="CAI9781080.1"/>
    </source>
</evidence>
<feature type="compositionally biased region" description="Basic and acidic residues" evidence="4">
    <location>
        <begin position="166"/>
        <end position="181"/>
    </location>
</feature>
<dbReference type="Proteomes" id="UP000834106">
    <property type="component" value="Chromosome 18"/>
</dbReference>
<dbReference type="InterPro" id="IPR036388">
    <property type="entry name" value="WH-like_DNA-bd_sf"/>
</dbReference>
<dbReference type="PROSITE" id="PS51504">
    <property type="entry name" value="H15"/>
    <property type="match status" value="1"/>
</dbReference>
<keyword evidence="7" id="KW-1185">Reference proteome</keyword>
<evidence type="ECO:0000256" key="1">
    <source>
        <dbReference type="ARBA" id="ARBA00004123"/>
    </source>
</evidence>
<evidence type="ECO:0000256" key="3">
    <source>
        <dbReference type="ARBA" id="ARBA00023242"/>
    </source>
</evidence>
<feature type="region of interest" description="Disordered" evidence="4">
    <location>
        <begin position="1"/>
        <end position="27"/>
    </location>
</feature>
<keyword evidence="3" id="KW-0539">Nucleus</keyword>
<feature type="domain" description="H15" evidence="5">
    <location>
        <begin position="22"/>
        <end position="92"/>
    </location>
</feature>
<dbReference type="GO" id="GO:0000786">
    <property type="term" value="C:nucleosome"/>
    <property type="evidence" value="ECO:0007669"/>
    <property type="project" value="InterPro"/>
</dbReference>
<dbReference type="GO" id="GO:0045910">
    <property type="term" value="P:negative regulation of DNA recombination"/>
    <property type="evidence" value="ECO:0007669"/>
    <property type="project" value="TreeGrafter"/>
</dbReference>
<dbReference type="EMBL" id="OU503053">
    <property type="protein sequence ID" value="CAI9781080.1"/>
    <property type="molecule type" value="Genomic_DNA"/>
</dbReference>
<sequence>MAVSKKNSTTKTSRSSSSPSNLHPPYLEMISEAITTMKDRAGSSQPAIAKFIEVNYTASLPTNFKKILSAQLKRFVKSEKLVKVKNSYKISPSEKVKKPVENKTQKKKPVKNVTTKTTGSGSSKEEAKKYDENGKKTKRLSQVKTPEALKKKIIGKKNVKGSVTEGKLKKMSQDKSPEGLNKKAATPTKKVSRKMVKLGSRPAAKRARN</sequence>
<dbReference type="GO" id="GO:0005634">
    <property type="term" value="C:nucleus"/>
    <property type="evidence" value="ECO:0007669"/>
    <property type="project" value="UniProtKB-SubCell"/>
</dbReference>
<dbReference type="GO" id="GO:0030261">
    <property type="term" value="P:chromosome condensation"/>
    <property type="evidence" value="ECO:0007669"/>
    <property type="project" value="TreeGrafter"/>
</dbReference>
<dbReference type="PANTHER" id="PTHR11467">
    <property type="entry name" value="HISTONE H1"/>
    <property type="match status" value="1"/>
</dbReference>
<dbReference type="GO" id="GO:0003690">
    <property type="term" value="F:double-stranded DNA binding"/>
    <property type="evidence" value="ECO:0007669"/>
    <property type="project" value="TreeGrafter"/>
</dbReference>
<dbReference type="Gene3D" id="1.10.10.10">
    <property type="entry name" value="Winged helix-like DNA-binding domain superfamily/Winged helix DNA-binding domain"/>
    <property type="match status" value="1"/>
</dbReference>
<feature type="compositionally biased region" description="Low complexity" evidence="4">
    <location>
        <begin position="111"/>
        <end position="122"/>
    </location>
</feature>
<dbReference type="AlphaFoldDB" id="A0AAD2A9A8"/>
<evidence type="ECO:0000256" key="2">
    <source>
        <dbReference type="ARBA" id="ARBA00023125"/>
    </source>
</evidence>
<gene>
    <name evidence="6" type="ORF">FPE_LOCUS28510</name>
</gene>
<keyword evidence="2" id="KW-0238">DNA-binding</keyword>
<accession>A0AAD2A9A8</accession>
<evidence type="ECO:0000259" key="5">
    <source>
        <dbReference type="PROSITE" id="PS51504"/>
    </source>
</evidence>
<name>A0AAD2A9A8_9LAMI</name>
<dbReference type="PANTHER" id="PTHR11467:SF130">
    <property type="entry name" value="HISTONE H1-LIKE ISOFORM X1"/>
    <property type="match status" value="1"/>
</dbReference>
<proteinExistence type="predicted"/>
<organism evidence="6 7">
    <name type="scientific">Fraxinus pennsylvanica</name>
    <dbReference type="NCBI Taxonomy" id="56036"/>
    <lineage>
        <taxon>Eukaryota</taxon>
        <taxon>Viridiplantae</taxon>
        <taxon>Streptophyta</taxon>
        <taxon>Embryophyta</taxon>
        <taxon>Tracheophyta</taxon>
        <taxon>Spermatophyta</taxon>
        <taxon>Magnoliopsida</taxon>
        <taxon>eudicotyledons</taxon>
        <taxon>Gunneridae</taxon>
        <taxon>Pentapetalae</taxon>
        <taxon>asterids</taxon>
        <taxon>lamiids</taxon>
        <taxon>Lamiales</taxon>
        <taxon>Oleaceae</taxon>
        <taxon>Oleeae</taxon>
        <taxon>Fraxinus</taxon>
    </lineage>
</organism>
<dbReference type="GO" id="GO:0031492">
    <property type="term" value="F:nucleosomal DNA binding"/>
    <property type="evidence" value="ECO:0007669"/>
    <property type="project" value="TreeGrafter"/>
</dbReference>
<dbReference type="Pfam" id="PF00538">
    <property type="entry name" value="Linker_histone"/>
    <property type="match status" value="1"/>
</dbReference>
<evidence type="ECO:0000256" key="4">
    <source>
        <dbReference type="SAM" id="MobiDB-lite"/>
    </source>
</evidence>
<protein>
    <recommendedName>
        <fullName evidence="5">H15 domain-containing protein</fullName>
    </recommendedName>
</protein>
<dbReference type="InterPro" id="IPR005818">
    <property type="entry name" value="Histone_H1/H5_H15"/>
</dbReference>
<evidence type="ECO:0000313" key="7">
    <source>
        <dbReference type="Proteomes" id="UP000834106"/>
    </source>
</evidence>
<feature type="compositionally biased region" description="Basic and acidic residues" evidence="4">
    <location>
        <begin position="123"/>
        <end position="135"/>
    </location>
</feature>
<feature type="region of interest" description="Disordered" evidence="4">
    <location>
        <begin position="87"/>
        <end position="209"/>
    </location>
</feature>